<dbReference type="SUPFAM" id="SSF52540">
    <property type="entry name" value="P-loop containing nucleoside triphosphate hydrolases"/>
    <property type="match status" value="1"/>
</dbReference>
<dbReference type="PANTHER" id="PTHR30121:SF12">
    <property type="entry name" value="TYPE IV SECRETION SYSTEM PROTEIN CAGE"/>
    <property type="match status" value="1"/>
</dbReference>
<dbReference type="Gene3D" id="1.10.8.730">
    <property type="match status" value="1"/>
</dbReference>
<keyword evidence="2" id="KW-0067">ATP-binding</keyword>
<sequence>MAVASIIAVVISRRRAQPPAAAAGLRLSEREARRLRTRLSREQRRAEAARTESAVERFRSVMTESRSRSTSRPGRRGWSGRGAGFVNYVQPLPEAQGTTVQVCGLWPFGISHQGAVVGVPLGKNLRSPGQVTADPMYWFLNGIISNPSAFILGRPGLGKSTLVRRLLTVYDAWNVIPLVLSDTKPDYVALVTAQGGQVVKVSRGFGHINPLDFGPLAARVAEIPDERKRAEILNSLRERRVANISGLVRLARNGAMQAYESSILVEAIRILDEIEWEAAPLLRDLVGIITSRPDRLRALTRDNGDDVKYDERVRMLLDDLTALGSSGPFGDVFAHPTTTHIDVGRPVVFDLSAIDDSDLQLQAAVQSVTWSYGSAVVEVQKGLADAGLVPPTHYILVMDELWRMLRASSTMVYFVDALTRLNRQRGIGQILITHTMNDLKLETEQLTSIASGFVERSAMTFIGGLAPAEMGNLRTVFALSNAEQTMIEDWSAESTINPDTGRTATPAGRGKFLLKIGKAPGTPFQVTLVSDELAVNDTNTAWRGMQGSLVGAGAGTSYES</sequence>
<keyword evidence="1" id="KW-0175">Coiled coil</keyword>
<dbReference type="AlphaFoldDB" id="A0AAJ2LXL6"/>
<proteinExistence type="predicted"/>
<dbReference type="InterPro" id="IPR027417">
    <property type="entry name" value="P-loop_NTPase"/>
</dbReference>
<organism evidence="2 3">
    <name type="scientific">Microbacterium aurantiacum</name>
    <dbReference type="NCBI Taxonomy" id="162393"/>
    <lineage>
        <taxon>Bacteria</taxon>
        <taxon>Bacillati</taxon>
        <taxon>Actinomycetota</taxon>
        <taxon>Actinomycetes</taxon>
        <taxon>Micrococcales</taxon>
        <taxon>Microbacteriaceae</taxon>
        <taxon>Microbacterium</taxon>
    </lineage>
</organism>
<dbReference type="EMBL" id="JAHWXH010000005">
    <property type="protein sequence ID" value="MDS0247002.1"/>
    <property type="molecule type" value="Genomic_DNA"/>
</dbReference>
<feature type="coiled-coil region" evidence="1">
    <location>
        <begin position="25"/>
        <end position="52"/>
    </location>
</feature>
<dbReference type="GO" id="GO:0005524">
    <property type="term" value="F:ATP binding"/>
    <property type="evidence" value="ECO:0007669"/>
    <property type="project" value="UniProtKB-KW"/>
</dbReference>
<evidence type="ECO:0000313" key="3">
    <source>
        <dbReference type="Proteomes" id="UP001183582"/>
    </source>
</evidence>
<evidence type="ECO:0000313" key="2">
    <source>
        <dbReference type="EMBL" id="MDS0247002.1"/>
    </source>
</evidence>
<gene>
    <name evidence="2" type="ORF">KZC50_15495</name>
</gene>
<name>A0AAJ2LXL6_9MICO</name>
<dbReference type="InterPro" id="IPR051162">
    <property type="entry name" value="T4SS_component"/>
</dbReference>
<keyword evidence="2" id="KW-0547">Nucleotide-binding</keyword>
<dbReference type="PANTHER" id="PTHR30121">
    <property type="entry name" value="UNCHARACTERIZED PROTEIN YJGR-RELATED"/>
    <property type="match status" value="1"/>
</dbReference>
<protein>
    <submittedName>
        <fullName evidence="2">ATP-binding protein</fullName>
    </submittedName>
</protein>
<evidence type="ECO:0000256" key="1">
    <source>
        <dbReference type="SAM" id="Coils"/>
    </source>
</evidence>
<accession>A0AAJ2LXL6</accession>
<dbReference type="Proteomes" id="UP001183582">
    <property type="component" value="Unassembled WGS sequence"/>
</dbReference>
<reference evidence="2 3" key="1">
    <citation type="submission" date="2021-06" db="EMBL/GenBank/DDBJ databases">
        <title>Genome-based taxonomic framework of Microbacterium strains isolated from marine environment, the description of four new species and reclassification of four preexisting species.</title>
        <authorList>
            <person name="Lee S.D."/>
            <person name="Kim S.-M."/>
            <person name="Byeon Y.-S."/>
            <person name="Yang H.L."/>
            <person name="Kim I.S."/>
        </authorList>
    </citation>
    <scope>NUCLEOTIDE SEQUENCE [LARGE SCALE GENOMIC DNA]</scope>
    <source>
        <strain evidence="2 3">KACC 20514</strain>
    </source>
</reference>
<dbReference type="Gene3D" id="3.40.50.300">
    <property type="entry name" value="P-loop containing nucleotide triphosphate hydrolases"/>
    <property type="match status" value="1"/>
</dbReference>
<comment type="caution">
    <text evidence="2">The sequence shown here is derived from an EMBL/GenBank/DDBJ whole genome shotgun (WGS) entry which is preliminary data.</text>
</comment>